<evidence type="ECO:0000313" key="1">
    <source>
        <dbReference type="EMBL" id="KAK90487.1"/>
    </source>
</evidence>
<proteinExistence type="predicted"/>
<evidence type="ECO:0000313" key="2">
    <source>
        <dbReference type="Proteomes" id="UP000026682"/>
    </source>
</evidence>
<protein>
    <submittedName>
        <fullName evidence="1">Uncharacterized protein</fullName>
    </submittedName>
</protein>
<gene>
    <name evidence="1" type="ORF">L497_1784</name>
</gene>
<organism evidence="1 2">
    <name type="scientific">Bordetella holmesii CDC-H585-BH</name>
    <dbReference type="NCBI Taxonomy" id="1331206"/>
    <lineage>
        <taxon>Bacteria</taxon>
        <taxon>Pseudomonadati</taxon>
        <taxon>Pseudomonadota</taxon>
        <taxon>Betaproteobacteria</taxon>
        <taxon>Burkholderiales</taxon>
        <taxon>Alcaligenaceae</taxon>
        <taxon>Bordetella</taxon>
    </lineage>
</organism>
<accession>A0A158M5D6</accession>
<dbReference type="Proteomes" id="UP000026682">
    <property type="component" value="Unassembled WGS sequence"/>
</dbReference>
<sequence>MGVEIKAVASQLQQGLRLCVLHVELLQSVGATAAAWADSS</sequence>
<dbReference type="AlphaFoldDB" id="A0A158M5D6"/>
<dbReference type="EMBL" id="JFZZ01000073">
    <property type="protein sequence ID" value="KAK90487.1"/>
    <property type="molecule type" value="Genomic_DNA"/>
</dbReference>
<reference evidence="1 2" key="1">
    <citation type="submission" date="2014-03" db="EMBL/GenBank/DDBJ databases">
        <title>Genome sequence of Bordetella holmseii.</title>
        <authorList>
            <person name="Harvill E."/>
            <person name="Goodfield L.L."/>
            <person name="Ivanov Y."/>
            <person name="Meyer J.A."/>
            <person name="Newth C."/>
            <person name="Cassiday P."/>
            <person name="Tondella M.L."/>
            <person name="Liao P."/>
            <person name="Zimmerman J."/>
            <person name="Meert K."/>
            <person name="Wessel D."/>
            <person name="Berger J."/>
            <person name="Dean J.M."/>
            <person name="Holubkov R."/>
            <person name="Burr J."/>
            <person name="Liu T."/>
            <person name="Brinkac L.M."/>
            <person name="Sanka R."/>
            <person name="Kim M."/>
            <person name="Losada L."/>
        </authorList>
    </citation>
    <scope>NUCLEOTIDE SEQUENCE [LARGE SCALE GENOMIC DNA]</scope>
    <source>
        <strain evidence="1 2">CDC-H585-BH</strain>
    </source>
</reference>
<name>A0A158M5D6_9BORD</name>
<comment type="caution">
    <text evidence="1">The sequence shown here is derived from an EMBL/GenBank/DDBJ whole genome shotgun (WGS) entry which is preliminary data.</text>
</comment>